<keyword evidence="2" id="KW-0812">Transmembrane</keyword>
<accession>A0A4D4JFP5</accession>
<keyword evidence="4" id="KW-1185">Reference proteome</keyword>
<name>A0A4D4JFP5_9PSEU</name>
<proteinExistence type="predicted"/>
<dbReference type="AlphaFoldDB" id="A0A4D4JFP5"/>
<feature type="region of interest" description="Disordered" evidence="1">
    <location>
        <begin position="125"/>
        <end position="144"/>
    </location>
</feature>
<evidence type="ECO:0000313" key="4">
    <source>
        <dbReference type="Proteomes" id="UP000298860"/>
    </source>
</evidence>
<dbReference type="Proteomes" id="UP000298860">
    <property type="component" value="Unassembled WGS sequence"/>
</dbReference>
<dbReference type="EMBL" id="BJFL01000037">
    <property type="protein sequence ID" value="GDY33226.1"/>
    <property type="molecule type" value="Genomic_DNA"/>
</dbReference>
<evidence type="ECO:0008006" key="5">
    <source>
        <dbReference type="Google" id="ProtNLM"/>
    </source>
</evidence>
<evidence type="ECO:0000256" key="2">
    <source>
        <dbReference type="SAM" id="Phobius"/>
    </source>
</evidence>
<evidence type="ECO:0000313" key="3">
    <source>
        <dbReference type="EMBL" id="GDY33226.1"/>
    </source>
</evidence>
<dbReference type="RefSeq" id="WP_137816195.1">
    <property type="nucleotide sequence ID" value="NZ_BJFL01000037.1"/>
</dbReference>
<keyword evidence="2" id="KW-1133">Transmembrane helix</keyword>
<feature type="compositionally biased region" description="Low complexity" evidence="1">
    <location>
        <begin position="190"/>
        <end position="211"/>
    </location>
</feature>
<reference evidence="4" key="1">
    <citation type="submission" date="2019-04" db="EMBL/GenBank/DDBJ databases">
        <title>Draft genome sequence of Pseudonocardiaceae bacterium SL3-2-4.</title>
        <authorList>
            <person name="Ningsih F."/>
            <person name="Yokota A."/>
            <person name="Sakai Y."/>
            <person name="Nanatani K."/>
            <person name="Yabe S."/>
            <person name="Oetari A."/>
            <person name="Sjamsuridzal W."/>
        </authorList>
    </citation>
    <scope>NUCLEOTIDE SEQUENCE [LARGE SCALE GENOMIC DNA]</scope>
    <source>
        <strain evidence="4">SL3-2-4</strain>
    </source>
</reference>
<protein>
    <recommendedName>
        <fullName evidence="5">DUF2637 domain-containing protein</fullName>
    </recommendedName>
</protein>
<evidence type="ECO:0000256" key="1">
    <source>
        <dbReference type="SAM" id="MobiDB-lite"/>
    </source>
</evidence>
<gene>
    <name evidence="3" type="ORF">GTS_48590</name>
</gene>
<organism evidence="3 4">
    <name type="scientific">Gandjariella thermophila</name>
    <dbReference type="NCBI Taxonomy" id="1931992"/>
    <lineage>
        <taxon>Bacteria</taxon>
        <taxon>Bacillati</taxon>
        <taxon>Actinomycetota</taxon>
        <taxon>Actinomycetes</taxon>
        <taxon>Pseudonocardiales</taxon>
        <taxon>Pseudonocardiaceae</taxon>
        <taxon>Gandjariella</taxon>
    </lineage>
</organism>
<comment type="caution">
    <text evidence="3">The sequence shown here is derived from an EMBL/GenBank/DDBJ whole genome shotgun (WGS) entry which is preliminary data.</text>
</comment>
<feature type="region of interest" description="Disordered" evidence="1">
    <location>
        <begin position="190"/>
        <end position="247"/>
    </location>
</feature>
<feature type="transmembrane region" description="Helical" evidence="2">
    <location>
        <begin position="37"/>
        <end position="58"/>
    </location>
</feature>
<feature type="compositionally biased region" description="Basic and acidic residues" evidence="1">
    <location>
        <begin position="214"/>
        <end position="223"/>
    </location>
</feature>
<dbReference type="OrthoDB" id="3578795at2"/>
<keyword evidence="2" id="KW-0472">Membrane</keyword>
<dbReference type="InterPro" id="IPR021235">
    <property type="entry name" value="DUF2637"/>
</dbReference>
<sequence>MSSRTVAIAATTVVAVVAAMVSYDHMRTLGERAGEGWKAWLIPLAIDGMVVAASTVLLVRRRAARPGGVLAWLALLGGVLASLAANAAAAQPTLVGRAIALVPPLALAVSFELVRSLVITGVPAGDRPAPDSAPVTWAEAGEDHQPAPATLEERAAALVAEGQRTGQPVGRGRLARELGISEHQARQLLATLTTESTTETTEGRRTATSGTLDPPRRPERRPNEPGAPTAGAQVREPSHAASGGHTR</sequence>
<feature type="transmembrane region" description="Helical" evidence="2">
    <location>
        <begin position="70"/>
        <end position="88"/>
    </location>
</feature>
<dbReference type="Pfam" id="PF10935">
    <property type="entry name" value="DUF2637"/>
    <property type="match status" value="1"/>
</dbReference>